<dbReference type="PIRSF" id="PIRSF000102">
    <property type="entry name" value="Lac_mal_DH"/>
    <property type="match status" value="1"/>
</dbReference>
<feature type="binding site" evidence="6 8">
    <location>
        <begin position="127"/>
        <end position="129"/>
    </location>
    <ligand>
        <name>NAD(+)</name>
        <dbReference type="ChEBI" id="CHEBI:57540"/>
    </ligand>
</feature>
<feature type="binding site" evidence="8">
    <location>
        <begin position="14"/>
        <end position="19"/>
    </location>
    <ligand>
        <name>NAD(+)</name>
        <dbReference type="ChEBI" id="CHEBI:57540"/>
    </ligand>
</feature>
<dbReference type="UniPathway" id="UPA00554">
    <property type="reaction ID" value="UER00611"/>
</dbReference>
<dbReference type="InterPro" id="IPR001236">
    <property type="entry name" value="Lactate/malate_DH_N"/>
</dbReference>
<comment type="function">
    <text evidence="6">Catalyzes the conversion of lactate to pyruvate.</text>
</comment>
<reference evidence="11 12" key="1">
    <citation type="submission" date="2012-09" db="EMBL/GenBank/DDBJ databases">
        <title>The Genome Sequence of Actinobaculum massiliae ACS-171-V-COL2.</title>
        <authorList>
            <consortium name="The Broad Institute Genome Sequencing Platform"/>
            <person name="Earl A."/>
            <person name="Ward D."/>
            <person name="Feldgarden M."/>
            <person name="Gevers D."/>
            <person name="Saerens B."/>
            <person name="Vaneechoutte M."/>
            <person name="Walker B."/>
            <person name="Young S.K."/>
            <person name="Zeng Q."/>
            <person name="Gargeya S."/>
            <person name="Fitzgerald M."/>
            <person name="Haas B."/>
            <person name="Abouelleil A."/>
            <person name="Alvarado L."/>
            <person name="Arachchi H.M."/>
            <person name="Berlin A."/>
            <person name="Chapman S.B."/>
            <person name="Goldberg J."/>
            <person name="Griggs A."/>
            <person name="Gujja S."/>
            <person name="Hansen M."/>
            <person name="Howarth C."/>
            <person name="Imamovic A."/>
            <person name="Larimer J."/>
            <person name="McCowen C."/>
            <person name="Montmayeur A."/>
            <person name="Murphy C."/>
            <person name="Neiman D."/>
            <person name="Pearson M."/>
            <person name="Priest M."/>
            <person name="Roberts A."/>
            <person name="Saif S."/>
            <person name="Shea T."/>
            <person name="Sisk P."/>
            <person name="Sykes S."/>
            <person name="Wortman J."/>
            <person name="Nusbaum C."/>
            <person name="Birren B."/>
        </authorList>
    </citation>
    <scope>NUCLEOTIDE SEQUENCE [LARGE SCALE GENOMIC DNA]</scope>
    <source>
        <strain evidence="12">ACS-171-V-Col2</strain>
    </source>
</reference>
<comment type="subunit">
    <text evidence="6">Homotetramer.</text>
</comment>
<evidence type="ECO:0000256" key="2">
    <source>
        <dbReference type="ARBA" id="ARBA00006054"/>
    </source>
</evidence>
<dbReference type="InterPro" id="IPR022383">
    <property type="entry name" value="Lactate/malate_DH_C"/>
</dbReference>
<dbReference type="SUPFAM" id="SSF51735">
    <property type="entry name" value="NAD(P)-binding Rossmann-fold domains"/>
    <property type="match status" value="1"/>
</dbReference>
<comment type="caution">
    <text evidence="11">The sequence shown here is derived from an EMBL/GenBank/DDBJ whole genome shotgun (WGS) entry which is preliminary data.</text>
</comment>
<dbReference type="PATRIC" id="fig|883066.3.peg.1221"/>
<dbReference type="Gene3D" id="3.90.110.10">
    <property type="entry name" value="Lactate dehydrogenase/glycoside hydrolase, family 4, C-terminal"/>
    <property type="match status" value="1"/>
</dbReference>
<dbReference type="Pfam" id="PF00056">
    <property type="entry name" value="Ldh_1_N"/>
    <property type="match status" value="1"/>
</dbReference>
<dbReference type="eggNOG" id="COG0039">
    <property type="taxonomic scope" value="Bacteria"/>
</dbReference>
<evidence type="ECO:0000256" key="6">
    <source>
        <dbReference type="HAMAP-Rule" id="MF_00488"/>
    </source>
</evidence>
<dbReference type="STRING" id="202789.GCA_001457435_00951"/>
<dbReference type="RefSeq" id="WP_007001369.1">
    <property type="nucleotide sequence ID" value="NZ_JH992955.1"/>
</dbReference>
<dbReference type="HOGENOM" id="CLU_045401_1_2_11"/>
<dbReference type="PANTHER" id="PTHR43128:SF31">
    <property type="entry name" value="L-LACTATE DEHYDROGENASE"/>
    <property type="match status" value="1"/>
</dbReference>
<dbReference type="EC" id="1.1.1.27" evidence="3 6"/>
<evidence type="ECO:0000256" key="8">
    <source>
        <dbReference type="PIRSR" id="PIRSR000102-3"/>
    </source>
</evidence>
<comment type="catalytic activity">
    <reaction evidence="6">
        <text>(S)-lactate + NAD(+) = pyruvate + NADH + H(+)</text>
        <dbReference type="Rhea" id="RHEA:23444"/>
        <dbReference type="ChEBI" id="CHEBI:15361"/>
        <dbReference type="ChEBI" id="CHEBI:15378"/>
        <dbReference type="ChEBI" id="CHEBI:16651"/>
        <dbReference type="ChEBI" id="CHEBI:57540"/>
        <dbReference type="ChEBI" id="CHEBI:57945"/>
        <dbReference type="EC" id="1.1.1.27"/>
    </reaction>
</comment>
<proteinExistence type="inferred from homology"/>
<evidence type="ECO:0000259" key="10">
    <source>
        <dbReference type="Pfam" id="PF02866"/>
    </source>
</evidence>
<organism evidence="11 12">
    <name type="scientific">Actinobaculum massiliense ACS-171-V-Col2</name>
    <dbReference type="NCBI Taxonomy" id="883066"/>
    <lineage>
        <taxon>Bacteria</taxon>
        <taxon>Bacillati</taxon>
        <taxon>Actinomycetota</taxon>
        <taxon>Actinomycetes</taxon>
        <taxon>Actinomycetales</taxon>
        <taxon>Actinomycetaceae</taxon>
        <taxon>Actinobaculum</taxon>
    </lineage>
</organism>
<dbReference type="InterPro" id="IPR001557">
    <property type="entry name" value="L-lactate/malate_DH"/>
</dbReference>
<dbReference type="EMBL" id="AGWL01000006">
    <property type="protein sequence ID" value="EKU95025.1"/>
    <property type="molecule type" value="Genomic_DNA"/>
</dbReference>
<protein>
    <recommendedName>
        <fullName evidence="3 6">L-lactate dehydrogenase</fullName>
        <shortName evidence="6">L-LDH</shortName>
        <ecNumber evidence="3 6">1.1.1.27</ecNumber>
    </recommendedName>
</protein>
<dbReference type="PANTHER" id="PTHR43128">
    <property type="entry name" value="L-2-HYDROXYCARBOXYLATE DEHYDROGENASE (NAD(P)(+))"/>
    <property type="match status" value="1"/>
</dbReference>
<feature type="binding site" evidence="6">
    <location>
        <position position="71"/>
    </location>
    <ligand>
        <name>NAD(+)</name>
        <dbReference type="ChEBI" id="CHEBI:57540"/>
    </ligand>
</feature>
<sequence length="321" mass="33664">MSTSIKARKVAIIGAGHVGSHVGYALGTQGLASEVIYIDPPAPEKASAQALDLQDAVSYLPAHTVFRAGTYADISDAAIVVIAAGPLPDYEKGERDRLDTLPATVAVVDDVVAGLAESGFSGIIVTISNPADVIANYIAEKLDWPRRRILSTGTGLDSARLRRAIGVALGVEQKSVNAYMLGEHGENQFAGWSRVTVGGIPLTTYLGDDSDFDYAGIEDAARSAGWTILCGKGSTEFGIATTTAQIVRAILDDERALLPVSAYLDGEYGESGIYASVPAQLGAEGVIAVPELPLSDDEQKLFADCASQLHANFEKALELGR</sequence>
<dbReference type="InterPro" id="IPR015955">
    <property type="entry name" value="Lactate_DH/Glyco_Ohase_4_C"/>
</dbReference>
<feature type="binding site" evidence="6">
    <location>
        <position position="235"/>
    </location>
    <ligand>
        <name>substrate</name>
    </ligand>
</feature>
<comment type="caution">
    <text evidence="6">Lacks conserved residue(s) required for the propagation of feature annotation.</text>
</comment>
<evidence type="ECO:0000256" key="4">
    <source>
        <dbReference type="ARBA" id="ARBA00023002"/>
    </source>
</evidence>
<dbReference type="InterPro" id="IPR036291">
    <property type="entry name" value="NAD(P)-bd_dom_sf"/>
</dbReference>
<evidence type="ECO:0000313" key="11">
    <source>
        <dbReference type="EMBL" id="EKU95025.1"/>
    </source>
</evidence>
<accession>K9F0K0</accession>
<feature type="binding site" evidence="6">
    <location>
        <position position="18"/>
    </location>
    <ligand>
        <name>NAD(+)</name>
        <dbReference type="ChEBI" id="CHEBI:57540"/>
    </ligand>
</feature>
<feature type="binding site" evidence="6">
    <location>
        <position position="152"/>
    </location>
    <ligand>
        <name>NAD(+)</name>
        <dbReference type="ChEBI" id="CHEBI:57540"/>
    </ligand>
</feature>
<evidence type="ECO:0000256" key="3">
    <source>
        <dbReference type="ARBA" id="ARBA00012967"/>
    </source>
</evidence>
<dbReference type="InterPro" id="IPR011304">
    <property type="entry name" value="L-lactate_DH"/>
</dbReference>
<dbReference type="GO" id="GO:0005737">
    <property type="term" value="C:cytoplasm"/>
    <property type="evidence" value="ECO:0007669"/>
    <property type="project" value="UniProtKB-SubCell"/>
</dbReference>
<dbReference type="SUPFAM" id="SSF56327">
    <property type="entry name" value="LDH C-terminal domain-like"/>
    <property type="match status" value="1"/>
</dbReference>
<name>K9F0K0_9ACTO</name>
<dbReference type="GO" id="GO:0006089">
    <property type="term" value="P:lactate metabolic process"/>
    <property type="evidence" value="ECO:0007669"/>
    <property type="project" value="TreeGrafter"/>
</dbReference>
<evidence type="ECO:0000259" key="9">
    <source>
        <dbReference type="Pfam" id="PF00056"/>
    </source>
</evidence>
<evidence type="ECO:0000313" key="12">
    <source>
        <dbReference type="Proteomes" id="UP000009888"/>
    </source>
</evidence>
<keyword evidence="4 6" id="KW-0560">Oxidoreductase</keyword>
<dbReference type="CDD" id="cd05291">
    <property type="entry name" value="HicDH_like"/>
    <property type="match status" value="1"/>
</dbReference>
<keyword evidence="12" id="KW-1185">Reference proteome</keyword>
<comment type="subcellular location">
    <subcellularLocation>
        <location evidence="6">Cytoplasm</location>
    </subcellularLocation>
</comment>
<dbReference type="HAMAP" id="MF_00488">
    <property type="entry name" value="Lactate_dehydrog"/>
    <property type="match status" value="1"/>
</dbReference>
<evidence type="ECO:0000256" key="1">
    <source>
        <dbReference type="ARBA" id="ARBA00004843"/>
    </source>
</evidence>
<feature type="binding site" evidence="6">
    <location>
        <begin position="129"/>
        <end position="132"/>
    </location>
    <ligand>
        <name>substrate</name>
    </ligand>
</feature>
<dbReference type="Pfam" id="PF02866">
    <property type="entry name" value="Ldh_1_C"/>
    <property type="match status" value="1"/>
</dbReference>
<feature type="binding site" evidence="6">
    <location>
        <position position="45"/>
    </location>
    <ligand>
        <name>NAD(+)</name>
        <dbReference type="ChEBI" id="CHEBI:57540"/>
    </ligand>
</feature>
<feature type="domain" description="Lactate/malate dehydrogenase C-terminal" evidence="10">
    <location>
        <begin position="154"/>
        <end position="318"/>
    </location>
</feature>
<feature type="binding site" evidence="6">
    <location>
        <begin position="157"/>
        <end position="160"/>
    </location>
    <ligand>
        <name>substrate</name>
    </ligand>
</feature>
<feature type="active site" description="Proton acceptor" evidence="6 7">
    <location>
        <position position="184"/>
    </location>
</feature>
<feature type="binding site" evidence="6">
    <location>
        <position position="97"/>
    </location>
    <ligand>
        <name>substrate</name>
    </ligand>
</feature>
<dbReference type="Proteomes" id="UP000009888">
    <property type="component" value="Unassembled WGS sequence"/>
</dbReference>
<feature type="domain" description="Lactate/malate dehydrogenase N-terminal" evidence="9">
    <location>
        <begin position="9"/>
        <end position="149"/>
    </location>
</feature>
<gene>
    <name evidence="6" type="primary">ldh</name>
    <name evidence="11" type="ORF">HMPREF9233_01163</name>
</gene>
<dbReference type="PRINTS" id="PR00086">
    <property type="entry name" value="LLDHDRGNASE"/>
</dbReference>
<keyword evidence="6" id="KW-0963">Cytoplasm</keyword>
<comment type="similarity">
    <text evidence="2 6">Belongs to the LDH/MDH superfamily. LDH family.</text>
</comment>
<dbReference type="GO" id="GO:0006096">
    <property type="term" value="P:glycolytic process"/>
    <property type="evidence" value="ECO:0007669"/>
    <property type="project" value="UniProtKB-UniRule"/>
</dbReference>
<dbReference type="AlphaFoldDB" id="K9F0K0"/>
<evidence type="ECO:0000256" key="7">
    <source>
        <dbReference type="PIRSR" id="PIRSR000102-1"/>
    </source>
</evidence>
<feature type="binding site" evidence="6 8">
    <location>
        <position position="39"/>
    </location>
    <ligand>
        <name>NAD(+)</name>
        <dbReference type="ChEBI" id="CHEBI:57540"/>
    </ligand>
</feature>
<comment type="pathway">
    <text evidence="1 6">Fermentation; pyruvate fermentation to lactate; (S)-lactate from pyruvate: step 1/1.</text>
</comment>
<evidence type="ECO:0000256" key="5">
    <source>
        <dbReference type="ARBA" id="ARBA00023027"/>
    </source>
</evidence>
<dbReference type="GO" id="GO:0004459">
    <property type="term" value="F:L-lactate dehydrogenase (NAD+) activity"/>
    <property type="evidence" value="ECO:0007669"/>
    <property type="project" value="UniProtKB-UniRule"/>
</dbReference>
<keyword evidence="5 6" id="KW-0520">NAD</keyword>
<dbReference type="Gene3D" id="3.40.50.720">
    <property type="entry name" value="NAD(P)-binding Rossmann-like Domain"/>
    <property type="match status" value="1"/>
</dbReference>